<feature type="compositionally biased region" description="Basic and acidic residues" evidence="6">
    <location>
        <begin position="592"/>
        <end position="603"/>
    </location>
</feature>
<evidence type="ECO:0000256" key="3">
    <source>
        <dbReference type="ARBA" id="ARBA00022454"/>
    </source>
</evidence>
<dbReference type="AlphaFoldDB" id="A0A5C3MIW1"/>
<keyword evidence="5" id="KW-0539">Nucleus</keyword>
<feature type="region of interest" description="Disordered" evidence="6">
    <location>
        <begin position="233"/>
        <end position="388"/>
    </location>
</feature>
<evidence type="ECO:0000256" key="4">
    <source>
        <dbReference type="ARBA" id="ARBA00022895"/>
    </source>
</evidence>
<feature type="compositionally biased region" description="Polar residues" evidence="6">
    <location>
        <begin position="494"/>
        <end position="506"/>
    </location>
</feature>
<proteinExistence type="predicted"/>
<dbReference type="GO" id="GO:0007004">
    <property type="term" value="P:telomere maintenance via telomerase"/>
    <property type="evidence" value="ECO:0007669"/>
    <property type="project" value="InterPro"/>
</dbReference>
<organism evidence="8 9">
    <name type="scientific">Crucibulum laeve</name>
    <dbReference type="NCBI Taxonomy" id="68775"/>
    <lineage>
        <taxon>Eukaryota</taxon>
        <taxon>Fungi</taxon>
        <taxon>Dikarya</taxon>
        <taxon>Basidiomycota</taxon>
        <taxon>Agaricomycotina</taxon>
        <taxon>Agaricomycetes</taxon>
        <taxon>Agaricomycetidae</taxon>
        <taxon>Agaricales</taxon>
        <taxon>Agaricineae</taxon>
        <taxon>Nidulariaceae</taxon>
        <taxon>Crucibulum</taxon>
    </lineage>
</organism>
<evidence type="ECO:0000256" key="6">
    <source>
        <dbReference type="SAM" id="MobiDB-lite"/>
    </source>
</evidence>
<dbReference type="GO" id="GO:0000781">
    <property type="term" value="C:chromosome, telomeric region"/>
    <property type="evidence" value="ECO:0007669"/>
    <property type="project" value="UniProtKB-SubCell"/>
</dbReference>
<comment type="subcellular location">
    <subcellularLocation>
        <location evidence="2">Chromosome</location>
        <location evidence="2">Telomere</location>
    </subcellularLocation>
    <subcellularLocation>
        <location evidence="1">Nucleus</location>
    </subcellularLocation>
</comment>
<feature type="compositionally biased region" description="Low complexity" evidence="6">
    <location>
        <begin position="507"/>
        <end position="519"/>
    </location>
</feature>
<dbReference type="Proteomes" id="UP000308652">
    <property type="component" value="Unassembled WGS sequence"/>
</dbReference>
<feature type="compositionally biased region" description="Basic and acidic residues" evidence="6">
    <location>
        <begin position="482"/>
        <end position="493"/>
    </location>
</feature>
<evidence type="ECO:0000259" key="7">
    <source>
        <dbReference type="Pfam" id="PF10341"/>
    </source>
</evidence>
<name>A0A5C3MIW1_9AGAR</name>
<dbReference type="GO" id="GO:0042162">
    <property type="term" value="F:telomeric DNA binding"/>
    <property type="evidence" value="ECO:0007669"/>
    <property type="project" value="InterPro"/>
</dbReference>
<feature type="compositionally biased region" description="Basic residues" evidence="6">
    <location>
        <begin position="420"/>
        <end position="431"/>
    </location>
</feature>
<protein>
    <recommendedName>
        <fullName evidence="7">Shelterin complex subunit TPP1/Est3 domain-containing protein</fullName>
    </recommendedName>
</protein>
<dbReference type="Pfam" id="PF10341">
    <property type="entry name" value="TPP1"/>
    <property type="match status" value="1"/>
</dbReference>
<evidence type="ECO:0000313" key="9">
    <source>
        <dbReference type="Proteomes" id="UP000308652"/>
    </source>
</evidence>
<evidence type="ECO:0000313" key="8">
    <source>
        <dbReference type="EMBL" id="TFK44635.1"/>
    </source>
</evidence>
<feature type="compositionally biased region" description="Low complexity" evidence="6">
    <location>
        <begin position="454"/>
        <end position="476"/>
    </location>
</feature>
<gene>
    <name evidence="8" type="ORF">BDQ12DRAFT_730668</name>
</gene>
<reference evidence="8 9" key="1">
    <citation type="journal article" date="2019" name="Nat. Ecol. Evol.">
        <title>Megaphylogeny resolves global patterns of mushroom evolution.</title>
        <authorList>
            <person name="Varga T."/>
            <person name="Krizsan K."/>
            <person name="Foldi C."/>
            <person name="Dima B."/>
            <person name="Sanchez-Garcia M."/>
            <person name="Sanchez-Ramirez S."/>
            <person name="Szollosi G.J."/>
            <person name="Szarkandi J.G."/>
            <person name="Papp V."/>
            <person name="Albert L."/>
            <person name="Andreopoulos W."/>
            <person name="Angelini C."/>
            <person name="Antonin V."/>
            <person name="Barry K.W."/>
            <person name="Bougher N.L."/>
            <person name="Buchanan P."/>
            <person name="Buyck B."/>
            <person name="Bense V."/>
            <person name="Catcheside P."/>
            <person name="Chovatia M."/>
            <person name="Cooper J."/>
            <person name="Damon W."/>
            <person name="Desjardin D."/>
            <person name="Finy P."/>
            <person name="Geml J."/>
            <person name="Haridas S."/>
            <person name="Hughes K."/>
            <person name="Justo A."/>
            <person name="Karasinski D."/>
            <person name="Kautmanova I."/>
            <person name="Kiss B."/>
            <person name="Kocsube S."/>
            <person name="Kotiranta H."/>
            <person name="LaButti K.M."/>
            <person name="Lechner B.E."/>
            <person name="Liimatainen K."/>
            <person name="Lipzen A."/>
            <person name="Lukacs Z."/>
            <person name="Mihaltcheva S."/>
            <person name="Morgado L.N."/>
            <person name="Niskanen T."/>
            <person name="Noordeloos M.E."/>
            <person name="Ohm R.A."/>
            <person name="Ortiz-Santana B."/>
            <person name="Ovrebo C."/>
            <person name="Racz N."/>
            <person name="Riley R."/>
            <person name="Savchenko A."/>
            <person name="Shiryaev A."/>
            <person name="Soop K."/>
            <person name="Spirin V."/>
            <person name="Szebenyi C."/>
            <person name="Tomsovsky M."/>
            <person name="Tulloss R.E."/>
            <person name="Uehling J."/>
            <person name="Grigoriev I.V."/>
            <person name="Vagvolgyi C."/>
            <person name="Papp T."/>
            <person name="Martin F.M."/>
            <person name="Miettinen O."/>
            <person name="Hibbett D.S."/>
            <person name="Nagy L.G."/>
        </authorList>
    </citation>
    <scope>NUCLEOTIDE SEQUENCE [LARGE SCALE GENOMIC DNA]</scope>
    <source>
        <strain evidence="8 9">CBS 166.37</strain>
    </source>
</reference>
<dbReference type="InterPro" id="IPR019437">
    <property type="entry name" value="TPP1/Est3"/>
</dbReference>
<evidence type="ECO:0000256" key="1">
    <source>
        <dbReference type="ARBA" id="ARBA00004123"/>
    </source>
</evidence>
<feature type="compositionally biased region" description="Acidic residues" evidence="6">
    <location>
        <begin position="604"/>
        <end position="613"/>
    </location>
</feature>
<feature type="region of interest" description="Disordered" evidence="6">
    <location>
        <begin position="410"/>
        <end position="617"/>
    </location>
</feature>
<keyword evidence="4" id="KW-0779">Telomere</keyword>
<keyword evidence="3" id="KW-0158">Chromosome</keyword>
<sequence>MSDSLLPWIADYLIDIGEKHGSNLLEVQPTLKGKKVQITEFLTYGSETEYVAIWGRVSDKQHLIPVKFTKEAVEQYSNITGKRLTQLKTAIVQIKRFKPFFTRIPLNKRMSTHYQLALECNSVSLIGSISEAMFGNPKPIDTHPALKDWSEGLVKDGGAGNILRDRRLEREAAAAPNAVASTSTIPEQQILVVLPPKPERKKPSTPVPVDITRQFQRIMGDRAYWRAPPDAQQTLETIPDPPEYEEQPAHPQHTSPPTKLSPARLAQPHSPQSYSPAHSPRLESPRRISPRAETPPRKRSRIIDPLDLDSEPEDNEQDVEIGALESSPERMISDWAPTPSRQSSVPPHESPPPEEPEPSTSIKKTPISPYIDSSHIRPPTPAQRIRSQILPLSSPLPISSMVASETILTSQEVSIDPVSHPRHAVTRKIPRPRSPSSLRNDGPARILVPNSDTSLSYSQSQSQSQSQPSQPVVLSQLASLSKGKEENQLHTDSKYQAISASPNSTYDGDQSSPERSSSGGKKEKKQKGNQKRGAGSDVSRGNKRSVIRSLSLPQEVDESQRRTHVELFGATQAEDRGQNVRQGPRGCGSAHGKGDSRQKHDSEYDPDNQEADESMGYNAVAWAEPAFLRSAKRRRTEESEAAAKPRLLGGYSVNMDALLTTTDTGVDSSTPDESTSSKTIVKAWVGWGRLLEILEACERTVEERQQELHKSVT</sequence>
<feature type="compositionally biased region" description="Acidic residues" evidence="6">
    <location>
        <begin position="306"/>
        <end position="319"/>
    </location>
</feature>
<dbReference type="EMBL" id="ML213590">
    <property type="protein sequence ID" value="TFK44635.1"/>
    <property type="molecule type" value="Genomic_DNA"/>
</dbReference>
<dbReference type="GO" id="GO:0005697">
    <property type="term" value="C:telomerase holoenzyme complex"/>
    <property type="evidence" value="ECO:0007669"/>
    <property type="project" value="InterPro"/>
</dbReference>
<keyword evidence="9" id="KW-1185">Reference proteome</keyword>
<evidence type="ECO:0000256" key="5">
    <source>
        <dbReference type="ARBA" id="ARBA00023242"/>
    </source>
</evidence>
<dbReference type="OrthoDB" id="3144405at2759"/>
<feature type="domain" description="Shelterin complex subunit TPP1/Est3" evidence="7">
    <location>
        <begin position="6"/>
        <end position="97"/>
    </location>
</feature>
<evidence type="ECO:0000256" key="2">
    <source>
        <dbReference type="ARBA" id="ARBA00004574"/>
    </source>
</evidence>
<accession>A0A5C3MIW1</accession>